<dbReference type="Gene3D" id="3.90.70.10">
    <property type="entry name" value="Cysteine proteinases"/>
    <property type="match status" value="1"/>
</dbReference>
<dbReference type="InterPro" id="IPR018200">
    <property type="entry name" value="USP_CS"/>
</dbReference>
<feature type="compositionally biased region" description="Polar residues" evidence="3">
    <location>
        <begin position="75"/>
        <end position="87"/>
    </location>
</feature>
<name>A0A7R8W227_9CRUS</name>
<dbReference type="PANTHER" id="PTHR21646">
    <property type="entry name" value="UBIQUITIN CARBOXYL-TERMINAL HYDROLASE"/>
    <property type="match status" value="1"/>
</dbReference>
<evidence type="ECO:0000259" key="4">
    <source>
        <dbReference type="PROSITE" id="PS50235"/>
    </source>
</evidence>
<accession>A0A7R8W227</accession>
<sequence length="253" mass="27954">MVAHSVCRATAESPVVVDSLRMGAYQIEKKQLVESSCADECQVAGGAFGVQMSIQEEDSDGESEQEGGGERYSLPISSSTPIKTSRIPNGHPPSIGGGDGLMDISGISPSSTPPSSASSPAKKPNRKRLDSVTLCGVHTNTLQDFHQHFLEPRQDPFDIKYRLYAFVCHDGQLGCGHYTSYARSSSGKWLLYNDSSCKEIPESQLDPSSAYMLFYERQGLDKDRYMPPRPPDAEMLLREYEEERSDDNKCRLM</sequence>
<dbReference type="PANTHER" id="PTHR21646:SF76">
    <property type="entry name" value="UBIQUITIN CARBOXYL-TERMINAL HYDROLASE 32"/>
    <property type="match status" value="1"/>
</dbReference>
<dbReference type="InterPro" id="IPR001394">
    <property type="entry name" value="Peptidase_C19_UCH"/>
</dbReference>
<dbReference type="OrthoDB" id="2248014at2759"/>
<dbReference type="InterPro" id="IPR028889">
    <property type="entry name" value="USP"/>
</dbReference>
<protein>
    <recommendedName>
        <fullName evidence="2">ubiquitinyl hydrolase 1</fullName>
        <ecNumber evidence="2">3.4.19.12</ecNumber>
    </recommendedName>
</protein>
<feature type="domain" description="USP" evidence="4">
    <location>
        <begin position="1"/>
        <end position="218"/>
    </location>
</feature>
<dbReference type="GO" id="GO:0004843">
    <property type="term" value="F:cysteine-type deubiquitinase activity"/>
    <property type="evidence" value="ECO:0007669"/>
    <property type="project" value="UniProtKB-EC"/>
</dbReference>
<dbReference type="EMBL" id="OB660043">
    <property type="protein sequence ID" value="CAD7222294.1"/>
    <property type="molecule type" value="Genomic_DNA"/>
</dbReference>
<dbReference type="GO" id="GO:0016579">
    <property type="term" value="P:protein deubiquitination"/>
    <property type="evidence" value="ECO:0007669"/>
    <property type="project" value="InterPro"/>
</dbReference>
<evidence type="ECO:0000256" key="3">
    <source>
        <dbReference type="SAM" id="MobiDB-lite"/>
    </source>
</evidence>
<evidence type="ECO:0000256" key="1">
    <source>
        <dbReference type="ARBA" id="ARBA00000707"/>
    </source>
</evidence>
<dbReference type="PROSITE" id="PS00973">
    <property type="entry name" value="USP_2"/>
    <property type="match status" value="1"/>
</dbReference>
<dbReference type="AlphaFoldDB" id="A0A7R8W227"/>
<dbReference type="PROSITE" id="PS50235">
    <property type="entry name" value="USP_3"/>
    <property type="match status" value="1"/>
</dbReference>
<evidence type="ECO:0000256" key="2">
    <source>
        <dbReference type="ARBA" id="ARBA00012759"/>
    </source>
</evidence>
<feature type="region of interest" description="Disordered" evidence="3">
    <location>
        <begin position="56"/>
        <end position="128"/>
    </location>
</feature>
<comment type="catalytic activity">
    <reaction evidence="1">
        <text>Thiol-dependent hydrolysis of ester, thioester, amide, peptide and isopeptide bonds formed by the C-terminal Gly of ubiquitin (a 76-residue protein attached to proteins as an intracellular targeting signal).</text>
        <dbReference type="EC" id="3.4.19.12"/>
    </reaction>
</comment>
<dbReference type="InterPro" id="IPR038765">
    <property type="entry name" value="Papain-like_cys_pep_sf"/>
</dbReference>
<proteinExistence type="predicted"/>
<reference evidence="5" key="1">
    <citation type="submission" date="2020-11" db="EMBL/GenBank/DDBJ databases">
        <authorList>
            <person name="Tran Van P."/>
        </authorList>
    </citation>
    <scope>NUCLEOTIDE SEQUENCE</scope>
</reference>
<dbReference type="InterPro" id="IPR050185">
    <property type="entry name" value="Ub_carboxyl-term_hydrolase"/>
</dbReference>
<dbReference type="GO" id="GO:0005794">
    <property type="term" value="C:Golgi apparatus"/>
    <property type="evidence" value="ECO:0007669"/>
    <property type="project" value="TreeGrafter"/>
</dbReference>
<dbReference type="EC" id="3.4.19.12" evidence="2"/>
<dbReference type="Pfam" id="PF00443">
    <property type="entry name" value="UCH"/>
    <property type="match status" value="1"/>
</dbReference>
<gene>
    <name evidence="5" type="ORF">CTOB1V02_LOCUS306</name>
</gene>
<feature type="compositionally biased region" description="Low complexity" evidence="3">
    <location>
        <begin position="108"/>
        <end position="122"/>
    </location>
</feature>
<feature type="compositionally biased region" description="Acidic residues" evidence="3">
    <location>
        <begin position="56"/>
        <end position="67"/>
    </location>
</feature>
<organism evidence="5">
    <name type="scientific">Cyprideis torosa</name>
    <dbReference type="NCBI Taxonomy" id="163714"/>
    <lineage>
        <taxon>Eukaryota</taxon>
        <taxon>Metazoa</taxon>
        <taxon>Ecdysozoa</taxon>
        <taxon>Arthropoda</taxon>
        <taxon>Crustacea</taxon>
        <taxon>Oligostraca</taxon>
        <taxon>Ostracoda</taxon>
        <taxon>Podocopa</taxon>
        <taxon>Podocopida</taxon>
        <taxon>Cytherocopina</taxon>
        <taxon>Cytheroidea</taxon>
        <taxon>Cytherideidae</taxon>
        <taxon>Cyprideis</taxon>
    </lineage>
</organism>
<dbReference type="SUPFAM" id="SSF54001">
    <property type="entry name" value="Cysteine proteinases"/>
    <property type="match status" value="1"/>
</dbReference>
<evidence type="ECO:0000313" key="5">
    <source>
        <dbReference type="EMBL" id="CAD7222294.1"/>
    </source>
</evidence>